<comment type="subcellular location">
    <subcellularLocation>
        <location evidence="1">Nucleus</location>
    </subcellularLocation>
</comment>
<evidence type="ECO:0000256" key="7">
    <source>
        <dbReference type="SAM" id="MobiDB-lite"/>
    </source>
</evidence>
<dbReference type="GO" id="GO:0005634">
    <property type="term" value="C:nucleus"/>
    <property type="evidence" value="ECO:0007669"/>
    <property type="project" value="UniProtKB-SubCell"/>
</dbReference>
<evidence type="ECO:0000256" key="4">
    <source>
        <dbReference type="ARBA" id="ARBA00022833"/>
    </source>
</evidence>
<dbReference type="OrthoDB" id="1933825at2759"/>
<dbReference type="Gene3D" id="3.30.160.60">
    <property type="entry name" value="Classic Zinc Finger"/>
    <property type="match status" value="1"/>
</dbReference>
<protein>
    <recommendedName>
        <fullName evidence="8">C2H2-type domain-containing protein</fullName>
    </recommendedName>
</protein>
<dbReference type="InterPro" id="IPR013087">
    <property type="entry name" value="Znf_C2H2_type"/>
</dbReference>
<evidence type="ECO:0000313" key="10">
    <source>
        <dbReference type="Proteomes" id="UP000324897"/>
    </source>
</evidence>
<name>A0A5J9WHK4_9POAL</name>
<evidence type="ECO:0000256" key="2">
    <source>
        <dbReference type="ARBA" id="ARBA00022723"/>
    </source>
</evidence>
<evidence type="ECO:0000256" key="6">
    <source>
        <dbReference type="PROSITE-ProRule" id="PRU00042"/>
    </source>
</evidence>
<dbReference type="GO" id="GO:0008270">
    <property type="term" value="F:zinc ion binding"/>
    <property type="evidence" value="ECO:0007669"/>
    <property type="project" value="UniProtKB-KW"/>
</dbReference>
<dbReference type="PANTHER" id="PTHR47287">
    <property type="entry name" value="C2H2 AND C2HC ZINC FINGERS SUPERFAMILY PROTEIN"/>
    <property type="match status" value="1"/>
</dbReference>
<proteinExistence type="predicted"/>
<dbReference type="GO" id="GO:0009788">
    <property type="term" value="P:negative regulation of abscisic acid-activated signaling pathway"/>
    <property type="evidence" value="ECO:0007669"/>
    <property type="project" value="InterPro"/>
</dbReference>
<dbReference type="Proteomes" id="UP000324897">
    <property type="component" value="Chromosome 5"/>
</dbReference>
<keyword evidence="2" id="KW-0479">Metal-binding</keyword>
<evidence type="ECO:0000256" key="5">
    <source>
        <dbReference type="ARBA" id="ARBA00023242"/>
    </source>
</evidence>
<dbReference type="PROSITE" id="PS00028">
    <property type="entry name" value="ZINC_FINGER_C2H2_1"/>
    <property type="match status" value="1"/>
</dbReference>
<sequence>MDGGGDGTKEIKNKSEVYTNNIFSAGIFVKLGSDAVKPRAEFCSGLFEVRETRNQATADKIACCDRCHSDMNGKEMCFQEPCDEASEISSQAASNTEASNSSGRVVSLDLSLTVAAAGATTTESSTTDTSNGDGAPEAAPAAAAREPARVFTCNYCQRKFFSSQALGGHQNAHRRERTLARRALRIDAAAPYGYYAAAADVASLPLYGSGLYPIGIQAHASAAHPEQQRHVVAADTRPARGLLAPMPFLVGDEELSFGWPGSFRPAAVSAVSAAPAGSAAFGSVDSGVVLAGEEPDLTLRL</sequence>
<evidence type="ECO:0000256" key="3">
    <source>
        <dbReference type="ARBA" id="ARBA00022771"/>
    </source>
</evidence>
<comment type="caution">
    <text evidence="9">The sequence shown here is derived from an EMBL/GenBank/DDBJ whole genome shotgun (WGS) entry which is preliminary data.</text>
</comment>
<feature type="non-terminal residue" evidence="9">
    <location>
        <position position="1"/>
    </location>
</feature>
<dbReference type="InterPro" id="IPR044246">
    <property type="entry name" value="ZFP3-like"/>
</dbReference>
<keyword evidence="5" id="KW-0539">Nucleus</keyword>
<keyword evidence="4" id="KW-0862">Zinc</keyword>
<organism evidence="9 10">
    <name type="scientific">Eragrostis curvula</name>
    <name type="common">weeping love grass</name>
    <dbReference type="NCBI Taxonomy" id="38414"/>
    <lineage>
        <taxon>Eukaryota</taxon>
        <taxon>Viridiplantae</taxon>
        <taxon>Streptophyta</taxon>
        <taxon>Embryophyta</taxon>
        <taxon>Tracheophyta</taxon>
        <taxon>Spermatophyta</taxon>
        <taxon>Magnoliopsida</taxon>
        <taxon>Liliopsida</taxon>
        <taxon>Poales</taxon>
        <taxon>Poaceae</taxon>
        <taxon>PACMAD clade</taxon>
        <taxon>Chloridoideae</taxon>
        <taxon>Eragrostideae</taxon>
        <taxon>Eragrostidinae</taxon>
        <taxon>Eragrostis</taxon>
    </lineage>
</organism>
<accession>A0A5J9WHK4</accession>
<dbReference type="InterPro" id="IPR036236">
    <property type="entry name" value="Znf_C2H2_sf"/>
</dbReference>
<dbReference type="SUPFAM" id="SSF57667">
    <property type="entry name" value="beta-beta-alpha zinc fingers"/>
    <property type="match status" value="1"/>
</dbReference>
<feature type="domain" description="C2H2-type" evidence="8">
    <location>
        <begin position="151"/>
        <end position="178"/>
    </location>
</feature>
<dbReference type="Gramene" id="TVU47769">
    <property type="protein sequence ID" value="TVU47769"/>
    <property type="gene ID" value="EJB05_07378"/>
</dbReference>
<dbReference type="EMBL" id="RWGY01000004">
    <property type="protein sequence ID" value="TVU47769.1"/>
    <property type="molecule type" value="Genomic_DNA"/>
</dbReference>
<keyword evidence="3 6" id="KW-0863">Zinc-finger</keyword>
<reference evidence="9 10" key="1">
    <citation type="journal article" date="2019" name="Sci. Rep.">
        <title>A high-quality genome of Eragrostis curvula grass provides insights into Poaceae evolution and supports new strategies to enhance forage quality.</title>
        <authorList>
            <person name="Carballo J."/>
            <person name="Santos B.A.C.M."/>
            <person name="Zappacosta D."/>
            <person name="Garbus I."/>
            <person name="Selva J.P."/>
            <person name="Gallo C.A."/>
            <person name="Diaz A."/>
            <person name="Albertini E."/>
            <person name="Caccamo M."/>
            <person name="Echenique V."/>
        </authorList>
    </citation>
    <scope>NUCLEOTIDE SEQUENCE [LARGE SCALE GENOMIC DNA]</scope>
    <source>
        <strain evidence="10">cv. Victoria</strain>
        <tissue evidence="9">Leaf</tissue>
    </source>
</reference>
<dbReference type="PROSITE" id="PS50157">
    <property type="entry name" value="ZINC_FINGER_C2H2_2"/>
    <property type="match status" value="1"/>
</dbReference>
<gene>
    <name evidence="9" type="ORF">EJB05_07378</name>
</gene>
<evidence type="ECO:0000256" key="1">
    <source>
        <dbReference type="ARBA" id="ARBA00004123"/>
    </source>
</evidence>
<keyword evidence="10" id="KW-1185">Reference proteome</keyword>
<evidence type="ECO:0000259" key="8">
    <source>
        <dbReference type="PROSITE" id="PS50157"/>
    </source>
</evidence>
<evidence type="ECO:0000313" key="9">
    <source>
        <dbReference type="EMBL" id="TVU47769.1"/>
    </source>
</evidence>
<dbReference type="AlphaFoldDB" id="A0A5J9WHK4"/>
<feature type="region of interest" description="Disordered" evidence="7">
    <location>
        <begin position="119"/>
        <end position="143"/>
    </location>
</feature>
<dbReference type="PANTHER" id="PTHR47287:SF18">
    <property type="entry name" value="TRANSCRIPTION FACTOR C2H2 FAMILY"/>
    <property type="match status" value="1"/>
</dbReference>